<dbReference type="Proteomes" id="UP001500707">
    <property type="component" value="Unassembled WGS sequence"/>
</dbReference>
<feature type="coiled-coil region" evidence="1">
    <location>
        <begin position="468"/>
        <end position="495"/>
    </location>
</feature>
<evidence type="ECO:0000313" key="3">
    <source>
        <dbReference type="EMBL" id="GAA3587906.1"/>
    </source>
</evidence>
<dbReference type="SUPFAM" id="SSF53822">
    <property type="entry name" value="Periplasmic binding protein-like I"/>
    <property type="match status" value="1"/>
</dbReference>
<dbReference type="EMBL" id="BAABCE010000023">
    <property type="protein sequence ID" value="GAA3587906.1"/>
    <property type="molecule type" value="Genomic_DNA"/>
</dbReference>
<evidence type="ECO:0000313" key="4">
    <source>
        <dbReference type="Proteomes" id="UP001500707"/>
    </source>
</evidence>
<feature type="region of interest" description="Disordered" evidence="2">
    <location>
        <begin position="1"/>
        <end position="30"/>
    </location>
</feature>
<accession>A0ABP6YPA4</accession>
<organism evidence="3 4">
    <name type="scientific">Streptomyces osmaniensis</name>
    <dbReference type="NCBI Taxonomy" id="593134"/>
    <lineage>
        <taxon>Bacteria</taxon>
        <taxon>Bacillati</taxon>
        <taxon>Actinomycetota</taxon>
        <taxon>Actinomycetes</taxon>
        <taxon>Kitasatosporales</taxon>
        <taxon>Streptomycetaceae</taxon>
        <taxon>Streptomyces</taxon>
    </lineage>
</organism>
<reference evidence="4" key="1">
    <citation type="journal article" date="2019" name="Int. J. Syst. Evol. Microbiol.">
        <title>The Global Catalogue of Microorganisms (GCM) 10K type strain sequencing project: providing services to taxonomists for standard genome sequencing and annotation.</title>
        <authorList>
            <consortium name="The Broad Institute Genomics Platform"/>
            <consortium name="The Broad Institute Genome Sequencing Center for Infectious Disease"/>
            <person name="Wu L."/>
            <person name="Ma J."/>
        </authorList>
    </citation>
    <scope>NUCLEOTIDE SEQUENCE [LARGE SCALE GENOMIC DNA]</scope>
    <source>
        <strain evidence="4">JCM 17656</strain>
    </source>
</reference>
<gene>
    <name evidence="3" type="ORF">GCM10022295_81780</name>
</gene>
<dbReference type="InterPro" id="IPR028082">
    <property type="entry name" value="Peripla_BP_I"/>
</dbReference>
<sequence>MGRSVEDDSPGFQGDEEGQPMAMGDPQSRIPAYPGVDRFIEAFDRLVVQSRRTRSRVPVVLLHEPEGGDAGRRIVSGLRSRMRGRIEVLAPHAYIPQIPDGADPPPLELFELLTNQLKETMPPGTGELRLHSYRLLRSVVTAPAFDGLREHRHSELRNHCYAQHRAWSRTAQTLWWLGGRDQASGGTLLELLWNFVAGPLFQRLPRAVYGRRINRHMLGRARSRRWYARWVRQQQGSPPTDFFRSALDLVHTELRDNPEQLDRVLMQAVLSDLEQACRTRFLHPWRRRRTSRFVLLFDEAGPQDSRVQRFLRELRSAVADLRCTSVFAVAGGVRSLAARIPDIHASSLAQAGAELINIERRGMTPDQPTGIVVPVAQGPEDDQAAVYWLGRWPTLVTPSPRWGPVTEVAGAVGAGTLAIAVVAGLLIAPGLFNRDGDDPCQGSTFLGTDGQCVGVSEGAAGFGKGASEQAVRTVLEQIEQQNEEVDQELADRAADDPRPGRRTVVYFGPLTGGKDAEDPVRGGTYAELRGIAVAQRHINAQALRSGERVPLRVLAANAGDRFKDAPAVAERIAELAASDPSIAGVVGLGQSRRNTYEAIRILDKAGVPMVGTSGTADDLLRQGEHYYQTAPTDQRAAQVMAAFASNAAMATGGHKARRVSLVADATDVYSNSLAASFRTAYGPSRTDVLLYTPTDAPEPDPLPTALGGRPVPTVEDLAREVCRTVKDEPRTAVVWSARASQFQLFLAEVSRISGGCPELSVLAGDDVTNALTDQQRPWDHFKGLTLFYASHGYAPALATESPEASAFLSAYDRAYGSDRSIRGRALRGDAHVALAWDALRYLAEGIDQAWRTTGRHDERLNRGLVQAVLYQGLGGGGFDGATGWIDAHGAASGGRLTEDKLLAVVRGDSDGSTATEMLCGTVARDNERARWGPTGKEHPCP</sequence>
<evidence type="ECO:0000256" key="2">
    <source>
        <dbReference type="SAM" id="MobiDB-lite"/>
    </source>
</evidence>
<proteinExistence type="predicted"/>
<evidence type="ECO:0000256" key="1">
    <source>
        <dbReference type="SAM" id="Coils"/>
    </source>
</evidence>
<keyword evidence="4" id="KW-1185">Reference proteome</keyword>
<evidence type="ECO:0008006" key="5">
    <source>
        <dbReference type="Google" id="ProtNLM"/>
    </source>
</evidence>
<name>A0ABP6YPA4_9ACTN</name>
<keyword evidence="1" id="KW-0175">Coiled coil</keyword>
<dbReference type="Gene3D" id="3.40.50.2300">
    <property type="match status" value="2"/>
</dbReference>
<comment type="caution">
    <text evidence="3">The sequence shown here is derived from an EMBL/GenBank/DDBJ whole genome shotgun (WGS) entry which is preliminary data.</text>
</comment>
<protein>
    <recommendedName>
        <fullName evidence="5">ABC transporter substrate-binding protein</fullName>
    </recommendedName>
</protein>